<keyword evidence="2" id="KW-0560">Oxidoreductase</keyword>
<name>A0A1F2P4P3_9EURY</name>
<dbReference type="STRING" id="1839936.SBU_000742"/>
<reference evidence="1" key="2">
    <citation type="journal article" date="2020" name="mSystems">
        <title>Genome- and Community-Level Interaction Insights into Carbon Utilization and Element Cycling Functions of Hydrothermarchaeota in Hydrothermal Sediment.</title>
        <authorList>
            <person name="Zhou Z."/>
            <person name="Liu Y."/>
            <person name="Xu W."/>
            <person name="Pan J."/>
            <person name="Luo Z.H."/>
            <person name="Li M."/>
        </authorList>
    </citation>
    <scope>NUCLEOTIDE SEQUENCE [LARGE SCALE GENOMIC DNA]</scope>
    <source>
        <strain evidence="1">HyVt-386</strain>
    </source>
</reference>
<protein>
    <submittedName>
        <fullName evidence="2">Protein containing DUF1786, putative pyruvate format-lyase activating enzyme</fullName>
        <ecNumber evidence="2">1.97.1.4</ecNumber>
    </submittedName>
</protein>
<dbReference type="EMBL" id="DRIE01000034">
    <property type="protein sequence ID" value="HEC56679.1"/>
    <property type="molecule type" value="Genomic_DNA"/>
</dbReference>
<dbReference type="GO" id="GO:0043365">
    <property type="term" value="F:[formate-C-acetyltransferase]-activating enzyme activity"/>
    <property type="evidence" value="ECO:0007669"/>
    <property type="project" value="UniProtKB-EC"/>
</dbReference>
<dbReference type="PIRSF" id="PIRSF029129">
    <property type="entry name" value="DUF1786_pyruvate_format-lyase"/>
    <property type="match status" value="1"/>
</dbReference>
<evidence type="ECO:0000313" key="2">
    <source>
        <dbReference type="EMBL" id="OFV66200.1"/>
    </source>
</evidence>
<dbReference type="Proteomes" id="UP000885936">
    <property type="component" value="Unassembled WGS sequence"/>
</dbReference>
<dbReference type="Proteomes" id="UP000185779">
    <property type="component" value="Unassembled WGS sequence"/>
</dbReference>
<accession>A0A1F2P4P3</accession>
<keyword evidence="2" id="KW-0456">Lyase</keyword>
<comment type="caution">
    <text evidence="2">The sequence shown here is derived from an EMBL/GenBank/DDBJ whole genome shotgun (WGS) entry which is preliminary data.</text>
</comment>
<evidence type="ECO:0000313" key="3">
    <source>
        <dbReference type="Proteomes" id="UP000185779"/>
    </source>
</evidence>
<dbReference type="AlphaFoldDB" id="A0A1F2P4P3"/>
<keyword evidence="2" id="KW-0670">Pyruvate</keyword>
<proteinExistence type="predicted"/>
<dbReference type="EMBL" id="LYOR01000003">
    <property type="protein sequence ID" value="OFV66200.1"/>
    <property type="molecule type" value="Genomic_DNA"/>
</dbReference>
<dbReference type="GO" id="GO:0016829">
    <property type="term" value="F:lyase activity"/>
    <property type="evidence" value="ECO:0007669"/>
    <property type="project" value="UniProtKB-KW"/>
</dbReference>
<sequence>MRPKRFIMRILAVDIGMGTQDIMVVDDAASPLEGSYKLVLPSPTRYFAEMIRSVRDDILIYGDTMGGGPIARAIIDHLRRYRVYMTPDAARTIRDDLSRVEKLGVTIIPEKEIDNLRCKRIKISDIDLERLEPQLAAFGIDTSFDVVAVAVQDHGVAPPGVSDREHRFTIFKELLESTRRIEEVSHFNEVKGNFSRMKSILNRIKSRFDGDILLMDTGIAAALGSLVDGRMKGVSRSIAVNIGNGHTLAVTIKNREICGFFEHHTRMIDRDKLRRFIDHLIDGSITFEEVFEDGGHGALLFEPVEPEVTTITGPKRYLMEGVGLHVAPAGDMMMAGPVGLIEAVRYRLGL</sequence>
<evidence type="ECO:0000313" key="1">
    <source>
        <dbReference type="EMBL" id="HEC56679.1"/>
    </source>
</evidence>
<gene>
    <name evidence="1" type="ORF">ENI32_02160</name>
    <name evidence="2" type="ORF">SBU_000742</name>
</gene>
<keyword evidence="3" id="KW-1185">Reference proteome</keyword>
<dbReference type="InterPro" id="IPR014846">
    <property type="entry name" value="DUF1786_pyruvate_format-lyase"/>
</dbReference>
<dbReference type="Pfam" id="PF08735">
    <property type="entry name" value="DUF1786"/>
    <property type="match status" value="1"/>
</dbReference>
<reference evidence="2 3" key="1">
    <citation type="submission" date="2016-05" db="EMBL/GenBank/DDBJ databases">
        <title>Microbial consortia oxidize butane by reversing methanogenesis.</title>
        <authorList>
            <person name="Laso-Perez R."/>
            <person name="Richter M."/>
            <person name="Wegener G."/>
            <person name="Musat F."/>
        </authorList>
    </citation>
    <scope>NUCLEOTIDE SEQUENCE [LARGE SCALE GENOMIC DNA]</scope>
    <source>
        <strain evidence="2">BOX1</strain>
    </source>
</reference>
<dbReference type="EC" id="1.97.1.4" evidence="2"/>
<dbReference type="PATRIC" id="fig|1839936.3.peg.752"/>
<organism evidence="2 3">
    <name type="scientific">Candidatus Syntropharchaeum butanivorans</name>
    <dbReference type="NCBI Taxonomy" id="1839936"/>
    <lineage>
        <taxon>Archaea</taxon>
        <taxon>Methanobacteriati</taxon>
        <taxon>Methanobacteriota</taxon>
        <taxon>Stenosarchaea group</taxon>
        <taxon>Methanomicrobia</taxon>
        <taxon>Methanosarcinales</taxon>
        <taxon>ANME-2 cluster</taxon>
        <taxon>Candidatus Syntropharchaeum</taxon>
    </lineage>
</organism>